<comment type="caution">
    <text evidence="1">The sequence shown here is derived from an EMBL/GenBank/DDBJ whole genome shotgun (WGS) entry which is preliminary data.</text>
</comment>
<protein>
    <submittedName>
        <fullName evidence="1">Uncharacterized protein</fullName>
    </submittedName>
</protein>
<dbReference type="RefSeq" id="WP_265425813.1">
    <property type="nucleotide sequence ID" value="NZ_JAPFPW010000017.1"/>
</dbReference>
<evidence type="ECO:0000313" key="2">
    <source>
        <dbReference type="Proteomes" id="UP001209681"/>
    </source>
</evidence>
<evidence type="ECO:0000313" key="1">
    <source>
        <dbReference type="EMBL" id="MCW7754902.1"/>
    </source>
</evidence>
<accession>A0ABT3NBQ9</accession>
<proteinExistence type="predicted"/>
<reference evidence="1 2" key="1">
    <citation type="submission" date="2022-11" db="EMBL/GenBank/DDBJ databases">
        <title>Desulfobotulus tamanensis H1 sp. nov. - anaerobic, alkaliphilic, sulphate reducing bacterium isolated from terrestrial mud volcano.</title>
        <authorList>
            <person name="Frolova A."/>
            <person name="Merkel A.Y."/>
            <person name="Slobodkin A.I."/>
        </authorList>
    </citation>
    <scope>NUCLEOTIDE SEQUENCE [LARGE SCALE GENOMIC DNA]</scope>
    <source>
        <strain evidence="1 2">H1</strain>
    </source>
</reference>
<gene>
    <name evidence="1" type="ORF">OOT00_12995</name>
</gene>
<keyword evidence="2" id="KW-1185">Reference proteome</keyword>
<dbReference type="Proteomes" id="UP001209681">
    <property type="component" value="Unassembled WGS sequence"/>
</dbReference>
<organism evidence="1 2">
    <name type="scientific">Desulfobotulus pelophilus</name>
    <dbReference type="NCBI Taxonomy" id="2823377"/>
    <lineage>
        <taxon>Bacteria</taxon>
        <taxon>Pseudomonadati</taxon>
        <taxon>Thermodesulfobacteriota</taxon>
        <taxon>Desulfobacteria</taxon>
        <taxon>Desulfobacterales</taxon>
        <taxon>Desulfobacteraceae</taxon>
        <taxon>Desulfobotulus</taxon>
    </lineage>
</organism>
<name>A0ABT3NBQ9_9BACT</name>
<dbReference type="EMBL" id="JAPFPW010000017">
    <property type="protein sequence ID" value="MCW7754902.1"/>
    <property type="molecule type" value="Genomic_DNA"/>
</dbReference>
<sequence length="99" mass="11011">MHAIKFKAQIKSGRIDVPEAYRYLESRTIEVIALCIEETPALSGANSLSPTDSGVISDEELNINWKKLASEGLAGLNDAGCKMTRYTEDRGRYLAEKYQ</sequence>